<dbReference type="STRING" id="336988.NT96_07675"/>
<evidence type="ECO:0000256" key="1">
    <source>
        <dbReference type="SAM" id="MobiDB-lite"/>
    </source>
</evidence>
<dbReference type="AlphaFoldDB" id="G9WIA9"/>
<evidence type="ECO:0000313" key="2">
    <source>
        <dbReference type="EMBL" id="EHN59231.1"/>
    </source>
</evidence>
<evidence type="ECO:0008006" key="4">
    <source>
        <dbReference type="Google" id="ProtNLM"/>
    </source>
</evidence>
<dbReference type="EMBL" id="AFVZ01000001">
    <property type="protein sequence ID" value="EHN59231.1"/>
    <property type="molecule type" value="Genomic_DNA"/>
</dbReference>
<reference evidence="2 3" key="1">
    <citation type="journal article" date="2012" name="PLoS ONE">
        <title>Functional divergence in the genus oenococcus as predicted by genome sequencing of the newly-described species, Oenococcus kitaharae.</title>
        <authorList>
            <person name="Borneman A.R."/>
            <person name="McCarthy J.M."/>
            <person name="Chambers P.J."/>
            <person name="Bartowsky E.J."/>
        </authorList>
    </citation>
    <scope>NUCLEOTIDE SEQUENCE [LARGE SCALE GENOMIC DNA]</scope>
    <source>
        <strain evidence="3">DSM17330</strain>
    </source>
</reference>
<evidence type="ECO:0000313" key="3">
    <source>
        <dbReference type="Proteomes" id="UP000004959"/>
    </source>
</evidence>
<comment type="caution">
    <text evidence="2">The sequence shown here is derived from an EMBL/GenBank/DDBJ whole genome shotgun (WGS) entry which is preliminary data.</text>
</comment>
<feature type="compositionally biased region" description="Polar residues" evidence="1">
    <location>
        <begin position="53"/>
        <end position="67"/>
    </location>
</feature>
<dbReference type="SUPFAM" id="SSF82185">
    <property type="entry name" value="Histone H3 K4-specific methyltransferase SET7/9 N-terminal domain"/>
    <property type="match status" value="1"/>
</dbReference>
<dbReference type="RefSeq" id="WP_007746033.1">
    <property type="nucleotide sequence ID" value="NZ_CM001398.1"/>
</dbReference>
<name>G9WIA9_9LACO</name>
<dbReference type="Gene3D" id="3.90.930.1">
    <property type="match status" value="1"/>
</dbReference>
<dbReference type="Proteomes" id="UP000004959">
    <property type="component" value="Chromosome"/>
</dbReference>
<protein>
    <recommendedName>
        <fullName evidence="4">MORN repeat protein</fullName>
    </recommendedName>
</protein>
<keyword evidence="3" id="KW-1185">Reference proteome</keyword>
<proteinExistence type="predicted"/>
<organism evidence="2 3">
    <name type="scientific">Oenococcus kitaharae DSM 17330</name>
    <dbReference type="NCBI Taxonomy" id="1045004"/>
    <lineage>
        <taxon>Bacteria</taxon>
        <taxon>Bacillati</taxon>
        <taxon>Bacillota</taxon>
        <taxon>Bacilli</taxon>
        <taxon>Lactobacillales</taxon>
        <taxon>Lactobacillaceae</taxon>
        <taxon>Oenococcus</taxon>
    </lineage>
</organism>
<dbReference type="InterPro" id="IPR011652">
    <property type="entry name" value="MORN_2"/>
</dbReference>
<dbReference type="HOGENOM" id="CLU_1667612_0_0_9"/>
<dbReference type="OrthoDB" id="7342920at2"/>
<accession>G9WIA9</accession>
<gene>
    <name evidence="2" type="ORF">OKIT_1132</name>
</gene>
<feature type="region of interest" description="Disordered" evidence="1">
    <location>
        <begin position="47"/>
        <end position="75"/>
    </location>
</feature>
<dbReference type="eggNOG" id="COG2849">
    <property type="taxonomic scope" value="Bacteria"/>
</dbReference>
<sequence>MDEDNIIKKEKNLGMPVTGILKRKSRKAAMAANKAAREAKAKAALKLVDETPETSQKVDQPAPSVSKSVKPAENDDFYRNGQAKFQDADGQRTYYFSDGTVKARGSFDGKMQGEWQFFKNTGRLWQIGHLKDDLKDGKWLRFSDAGIIEKSQNFKNGELLKN</sequence>
<dbReference type="PATRIC" id="fig|1045004.4.peg.1129"/>
<dbReference type="Pfam" id="PF07661">
    <property type="entry name" value="MORN_2"/>
    <property type="match status" value="1"/>
</dbReference>